<dbReference type="Gene3D" id="1.10.510.10">
    <property type="entry name" value="Transferase(Phosphotransferase) domain 1"/>
    <property type="match status" value="1"/>
</dbReference>
<dbReference type="PANTHER" id="PTHR24363:SF0">
    <property type="entry name" value="SERINE_THREONINE KINASE LIKE DOMAIN CONTAINING 1"/>
    <property type="match status" value="1"/>
</dbReference>
<dbReference type="InterPro" id="IPR000719">
    <property type="entry name" value="Prot_kinase_dom"/>
</dbReference>
<comment type="caution">
    <text evidence="12">The sequence shown here is derived from an EMBL/GenBank/DDBJ whole genome shotgun (WGS) entry which is preliminary data.</text>
</comment>
<evidence type="ECO:0000256" key="4">
    <source>
        <dbReference type="ARBA" id="ARBA00022777"/>
    </source>
</evidence>
<evidence type="ECO:0000256" key="10">
    <source>
        <dbReference type="SAM" id="MobiDB-lite"/>
    </source>
</evidence>
<evidence type="ECO:0000313" key="13">
    <source>
        <dbReference type="Proteomes" id="UP000654604"/>
    </source>
</evidence>
<evidence type="ECO:0000256" key="2">
    <source>
        <dbReference type="ARBA" id="ARBA00022679"/>
    </source>
</evidence>
<evidence type="ECO:0000256" key="6">
    <source>
        <dbReference type="ARBA" id="ARBA00047899"/>
    </source>
</evidence>
<evidence type="ECO:0000256" key="8">
    <source>
        <dbReference type="PIRNR" id="PIRNR000647"/>
    </source>
</evidence>
<dbReference type="PIRSF" id="PIRSF000647">
    <property type="entry name" value="Ser/Thr_PK_SpkB"/>
    <property type="match status" value="1"/>
</dbReference>
<dbReference type="RefSeq" id="WP_193801642.1">
    <property type="nucleotide sequence ID" value="NZ_JADEWC010000030.1"/>
</dbReference>
<dbReference type="PROSITE" id="PS00107">
    <property type="entry name" value="PROTEIN_KINASE_ATP"/>
    <property type="match status" value="1"/>
</dbReference>
<keyword evidence="3 8" id="KW-0547">Nucleotide-binding</keyword>
<sequence length="509" mass="57671">MSVIYCLNPHCENPQNDTKTRKCRSCGSHLILHKRYVAIKKIGKGGFGTTYLAVDMGNKNQYCVIKQLDPASANPDSYSTALDLFNREAKTMAKLEHAQIPKLIDYFEEKEQFYLIQDFILGRDLEREVKKGRIYQESSAKNFLRSMLPVLEYIHSRKVIHRDIKPGNILREKESKKLFLIDFGAVKEEVNTKLMNANPQSAFTKISVGTMGFAPPEQLAMRPVYSSDVYALGATCIFLLTGKAPKDLCDAETGELAWENHTTVSSTFAKVLNKMLEIDVKKRFNSAKEVIEALDLVPYEQELAESMFFTTTTPKEENKPDEPQDSDSSSNLTTQNLADAIRKRREKQNQPLKQKISTPRVQVQKLQITSPEMIIQEYQRGNRNFSQQTLNGFDLEGLKLPGSSFSQSKLIGVNLQKANLYRTNLMGANFAQANLREAVLKRAELYKANLKNADLQGADLQKANLTEASLKDANLCGANLTEAKVDDEQLRLAKTNWRTILPNGKRRWW</sequence>
<organism evidence="12 13">
    <name type="scientific">Cyanobacterium stanieri LEGE 03274</name>
    <dbReference type="NCBI Taxonomy" id="1828756"/>
    <lineage>
        <taxon>Bacteria</taxon>
        <taxon>Bacillati</taxon>
        <taxon>Cyanobacteriota</taxon>
        <taxon>Cyanophyceae</taxon>
        <taxon>Oscillatoriophycideae</taxon>
        <taxon>Chroococcales</taxon>
        <taxon>Geminocystaceae</taxon>
        <taxon>Cyanobacterium</taxon>
    </lineage>
</organism>
<dbReference type="InterPro" id="IPR011009">
    <property type="entry name" value="Kinase-like_dom_sf"/>
</dbReference>
<keyword evidence="4 8" id="KW-0418">Kinase</keyword>
<dbReference type="InterPro" id="IPR017441">
    <property type="entry name" value="Protein_kinase_ATP_BS"/>
</dbReference>
<evidence type="ECO:0000259" key="11">
    <source>
        <dbReference type="PROSITE" id="PS50011"/>
    </source>
</evidence>
<dbReference type="CDD" id="cd14014">
    <property type="entry name" value="STKc_PknB_like"/>
    <property type="match status" value="1"/>
</dbReference>
<dbReference type="Proteomes" id="UP000654604">
    <property type="component" value="Unassembled WGS sequence"/>
</dbReference>
<evidence type="ECO:0000256" key="1">
    <source>
        <dbReference type="ARBA" id="ARBA00022527"/>
    </source>
</evidence>
<evidence type="ECO:0000313" key="12">
    <source>
        <dbReference type="EMBL" id="MBE9223404.1"/>
    </source>
</evidence>
<comment type="catalytic activity">
    <reaction evidence="6 8">
        <text>L-threonyl-[protein] + ATP = O-phospho-L-threonyl-[protein] + ADP + H(+)</text>
        <dbReference type="Rhea" id="RHEA:46608"/>
        <dbReference type="Rhea" id="RHEA-COMP:11060"/>
        <dbReference type="Rhea" id="RHEA-COMP:11605"/>
        <dbReference type="ChEBI" id="CHEBI:15378"/>
        <dbReference type="ChEBI" id="CHEBI:30013"/>
        <dbReference type="ChEBI" id="CHEBI:30616"/>
        <dbReference type="ChEBI" id="CHEBI:61977"/>
        <dbReference type="ChEBI" id="CHEBI:456216"/>
        <dbReference type="EC" id="2.7.11.1"/>
    </reaction>
</comment>
<dbReference type="Gene3D" id="2.160.20.80">
    <property type="entry name" value="E3 ubiquitin-protein ligase SopA"/>
    <property type="match status" value="1"/>
</dbReference>
<accession>A0ABR9V797</accession>
<keyword evidence="13" id="KW-1185">Reference proteome</keyword>
<dbReference type="InterPro" id="IPR001646">
    <property type="entry name" value="5peptide_repeat"/>
</dbReference>
<gene>
    <name evidence="12" type="ORF">IQ215_11920</name>
</gene>
<dbReference type="PROSITE" id="PS50011">
    <property type="entry name" value="PROTEIN_KINASE_DOM"/>
    <property type="match status" value="1"/>
</dbReference>
<feature type="region of interest" description="Disordered" evidence="10">
    <location>
        <begin position="311"/>
        <end position="333"/>
    </location>
</feature>
<keyword evidence="2 8" id="KW-0808">Transferase</keyword>
<dbReference type="InterPro" id="IPR016252">
    <property type="entry name" value="Ser/Thr_kinase_SpkB"/>
</dbReference>
<keyword evidence="5 8" id="KW-0067">ATP-binding</keyword>
<name>A0ABR9V797_9CHRO</name>
<dbReference type="NCBIfam" id="NF045510">
    <property type="entry name" value="4Cys_prefix_kin"/>
    <property type="match status" value="1"/>
</dbReference>
<dbReference type="EMBL" id="JADEWC010000030">
    <property type="protein sequence ID" value="MBE9223404.1"/>
    <property type="molecule type" value="Genomic_DNA"/>
</dbReference>
<evidence type="ECO:0000256" key="7">
    <source>
        <dbReference type="ARBA" id="ARBA00048679"/>
    </source>
</evidence>
<dbReference type="EC" id="2.7.11.1" evidence="8"/>
<dbReference type="Pfam" id="PF00069">
    <property type="entry name" value="Pkinase"/>
    <property type="match status" value="1"/>
</dbReference>
<reference evidence="12 13" key="1">
    <citation type="submission" date="2020-10" db="EMBL/GenBank/DDBJ databases">
        <authorList>
            <person name="Castelo-Branco R."/>
            <person name="Eusebio N."/>
            <person name="Adriana R."/>
            <person name="Vieira A."/>
            <person name="Brugerolle De Fraissinette N."/>
            <person name="Rezende De Castro R."/>
            <person name="Schneider M.P."/>
            <person name="Vasconcelos V."/>
            <person name="Leao P.N."/>
        </authorList>
    </citation>
    <scope>NUCLEOTIDE SEQUENCE [LARGE SCALE GENOMIC DNA]</scope>
    <source>
        <strain evidence="12 13">LEGE 03274</strain>
    </source>
</reference>
<proteinExistence type="inferred from homology"/>
<feature type="domain" description="Protein kinase" evidence="11">
    <location>
        <begin position="36"/>
        <end position="309"/>
    </location>
</feature>
<evidence type="ECO:0000256" key="5">
    <source>
        <dbReference type="ARBA" id="ARBA00022840"/>
    </source>
</evidence>
<feature type="binding site" evidence="9">
    <location>
        <position position="66"/>
    </location>
    <ligand>
        <name>ATP</name>
        <dbReference type="ChEBI" id="CHEBI:30616"/>
    </ligand>
</feature>
<evidence type="ECO:0000256" key="9">
    <source>
        <dbReference type="PROSITE-ProRule" id="PRU10141"/>
    </source>
</evidence>
<evidence type="ECO:0000256" key="3">
    <source>
        <dbReference type="ARBA" id="ARBA00022741"/>
    </source>
</evidence>
<dbReference type="SUPFAM" id="SSF141571">
    <property type="entry name" value="Pentapeptide repeat-like"/>
    <property type="match status" value="1"/>
</dbReference>
<keyword evidence="1 8" id="KW-0723">Serine/threonine-protein kinase</keyword>
<protein>
    <recommendedName>
        <fullName evidence="8">Serine/threonine-protein kinase B</fullName>
        <ecNumber evidence="8">2.7.11.1</ecNumber>
    </recommendedName>
</protein>
<dbReference type="PANTHER" id="PTHR24363">
    <property type="entry name" value="SERINE/THREONINE PROTEIN KINASE"/>
    <property type="match status" value="1"/>
</dbReference>
<comment type="similarity">
    <text evidence="8">Belongs to the protein kinase superfamily. Ser/Thr protein kinase family.</text>
</comment>
<dbReference type="SUPFAM" id="SSF56112">
    <property type="entry name" value="Protein kinase-like (PK-like)"/>
    <property type="match status" value="1"/>
</dbReference>
<dbReference type="SMART" id="SM00220">
    <property type="entry name" value="S_TKc"/>
    <property type="match status" value="1"/>
</dbReference>
<comment type="catalytic activity">
    <reaction evidence="7 8">
        <text>L-seryl-[protein] + ATP = O-phospho-L-seryl-[protein] + ADP + H(+)</text>
        <dbReference type="Rhea" id="RHEA:17989"/>
        <dbReference type="Rhea" id="RHEA-COMP:9863"/>
        <dbReference type="Rhea" id="RHEA-COMP:11604"/>
        <dbReference type="ChEBI" id="CHEBI:15378"/>
        <dbReference type="ChEBI" id="CHEBI:29999"/>
        <dbReference type="ChEBI" id="CHEBI:30616"/>
        <dbReference type="ChEBI" id="CHEBI:83421"/>
        <dbReference type="ChEBI" id="CHEBI:456216"/>
        <dbReference type="EC" id="2.7.11.1"/>
    </reaction>
</comment>
<dbReference type="Pfam" id="PF00805">
    <property type="entry name" value="Pentapeptide"/>
    <property type="match status" value="1"/>
</dbReference>